<evidence type="ECO:0000313" key="8">
    <source>
        <dbReference type="Proteomes" id="UP001165160"/>
    </source>
</evidence>
<protein>
    <recommendedName>
        <fullName evidence="6">RING-type domain-containing protein</fullName>
    </recommendedName>
</protein>
<dbReference type="PANTHER" id="PTHR46537:SF3">
    <property type="entry name" value="E3 UBIQUITIN-PROTEIN LIGASE RING1A"/>
    <property type="match status" value="1"/>
</dbReference>
<dbReference type="InterPro" id="IPR017907">
    <property type="entry name" value="Znf_RING_CS"/>
</dbReference>
<organism evidence="7 8">
    <name type="scientific">Triparma verrucosa</name>
    <dbReference type="NCBI Taxonomy" id="1606542"/>
    <lineage>
        <taxon>Eukaryota</taxon>
        <taxon>Sar</taxon>
        <taxon>Stramenopiles</taxon>
        <taxon>Ochrophyta</taxon>
        <taxon>Bolidophyceae</taxon>
        <taxon>Parmales</taxon>
        <taxon>Triparmaceae</taxon>
        <taxon>Triparma</taxon>
    </lineage>
</organism>
<dbReference type="GO" id="GO:0008270">
    <property type="term" value="F:zinc ion binding"/>
    <property type="evidence" value="ECO:0007669"/>
    <property type="project" value="UniProtKB-KW"/>
</dbReference>
<keyword evidence="1" id="KW-0479">Metal-binding</keyword>
<feature type="compositionally biased region" description="Polar residues" evidence="5">
    <location>
        <begin position="165"/>
        <end position="178"/>
    </location>
</feature>
<dbReference type="Pfam" id="PF13923">
    <property type="entry name" value="zf-C3HC4_2"/>
    <property type="match status" value="1"/>
</dbReference>
<dbReference type="SUPFAM" id="SSF57850">
    <property type="entry name" value="RING/U-box"/>
    <property type="match status" value="1"/>
</dbReference>
<evidence type="ECO:0000256" key="4">
    <source>
        <dbReference type="PROSITE-ProRule" id="PRU00175"/>
    </source>
</evidence>
<evidence type="ECO:0000256" key="3">
    <source>
        <dbReference type="ARBA" id="ARBA00022833"/>
    </source>
</evidence>
<dbReference type="PANTHER" id="PTHR46537">
    <property type="entry name" value="OS11G0578200 PROTEIN"/>
    <property type="match status" value="1"/>
</dbReference>
<keyword evidence="8" id="KW-1185">Reference proteome</keyword>
<dbReference type="AlphaFoldDB" id="A0A9W7BXS5"/>
<reference evidence="8" key="1">
    <citation type="journal article" date="2023" name="Commun. Biol.">
        <title>Genome analysis of Parmales, the sister group of diatoms, reveals the evolutionary specialization of diatoms from phago-mixotrophs to photoautotrophs.</title>
        <authorList>
            <person name="Ban H."/>
            <person name="Sato S."/>
            <person name="Yoshikawa S."/>
            <person name="Yamada K."/>
            <person name="Nakamura Y."/>
            <person name="Ichinomiya M."/>
            <person name="Sato N."/>
            <person name="Blanc-Mathieu R."/>
            <person name="Endo H."/>
            <person name="Kuwata A."/>
            <person name="Ogata H."/>
        </authorList>
    </citation>
    <scope>NUCLEOTIDE SEQUENCE [LARGE SCALE GENOMIC DNA]</scope>
    <source>
        <strain evidence="8">NIES 3699</strain>
    </source>
</reference>
<evidence type="ECO:0000256" key="5">
    <source>
        <dbReference type="SAM" id="MobiDB-lite"/>
    </source>
</evidence>
<gene>
    <name evidence="7" type="ORF">TrVE_jg8869</name>
</gene>
<proteinExistence type="predicted"/>
<dbReference type="PROSITE" id="PS50089">
    <property type="entry name" value="ZF_RING_2"/>
    <property type="match status" value="1"/>
</dbReference>
<dbReference type="CDD" id="cd16531">
    <property type="entry name" value="RING-HC_RING1-like"/>
    <property type="match status" value="1"/>
</dbReference>
<dbReference type="Gene3D" id="3.30.40.10">
    <property type="entry name" value="Zinc/RING finger domain, C3HC4 (zinc finger)"/>
    <property type="match status" value="1"/>
</dbReference>
<feature type="compositionally biased region" description="Low complexity" evidence="5">
    <location>
        <begin position="191"/>
        <end position="210"/>
    </location>
</feature>
<dbReference type="Gene3D" id="3.10.20.90">
    <property type="entry name" value="Phosphatidylinositol 3-kinase Catalytic Subunit, Chain A, domain 1"/>
    <property type="match status" value="1"/>
</dbReference>
<dbReference type="InterPro" id="IPR001841">
    <property type="entry name" value="Znf_RING"/>
</dbReference>
<evidence type="ECO:0000256" key="1">
    <source>
        <dbReference type="ARBA" id="ARBA00022723"/>
    </source>
</evidence>
<sequence length="313" mass="35414">MSAFYNPVSKYEEQVEFDGVTLFELHGPPRAPVVDSSTTTLPIKSVQNITQCPVCLMSLKKTHIVMECLHRFCGECIEKSIRVGKKECPSCRLHLPSRRSLRADPNFDALLVAMLGDVNALDEEEAKETEAQNRELNFNNALTKSQQVGIQQQNINRKKVKISTPRANQYSNQRSPSSYAVHCPSQPNQYSRTTSAPSSSSKRSSSDSASHNAKRRMEASQKNLISFVLRRHPRETGVARLDREYIRTSSELKIIHLKKFLGIKLGFERFEEFQIIIMAEGKGVILDESLTLDNIRNSILDSRSGEFVLHFKT</sequence>
<dbReference type="SMART" id="SM00184">
    <property type="entry name" value="RING"/>
    <property type="match status" value="1"/>
</dbReference>
<evidence type="ECO:0000259" key="6">
    <source>
        <dbReference type="PROSITE" id="PS50089"/>
    </source>
</evidence>
<keyword evidence="3" id="KW-0862">Zinc</keyword>
<dbReference type="Proteomes" id="UP001165160">
    <property type="component" value="Unassembled WGS sequence"/>
</dbReference>
<evidence type="ECO:0000256" key="2">
    <source>
        <dbReference type="ARBA" id="ARBA00022771"/>
    </source>
</evidence>
<feature type="domain" description="RING-type" evidence="6">
    <location>
        <begin position="52"/>
        <end position="92"/>
    </location>
</feature>
<dbReference type="PROSITE" id="PS00518">
    <property type="entry name" value="ZF_RING_1"/>
    <property type="match status" value="1"/>
</dbReference>
<comment type="caution">
    <text evidence="7">The sequence shown here is derived from an EMBL/GenBank/DDBJ whole genome shotgun (WGS) entry which is preliminary data.</text>
</comment>
<dbReference type="EMBL" id="BRXX01000225">
    <property type="protein sequence ID" value="GMH98789.1"/>
    <property type="molecule type" value="Genomic_DNA"/>
</dbReference>
<evidence type="ECO:0000313" key="7">
    <source>
        <dbReference type="EMBL" id="GMH98789.1"/>
    </source>
</evidence>
<keyword evidence="2 4" id="KW-0863">Zinc-finger</keyword>
<feature type="region of interest" description="Disordered" evidence="5">
    <location>
        <begin position="147"/>
        <end position="216"/>
    </location>
</feature>
<name>A0A9W7BXS5_9STRA</name>
<dbReference type="InterPro" id="IPR013083">
    <property type="entry name" value="Znf_RING/FYVE/PHD"/>
</dbReference>
<accession>A0A9W7BXS5</accession>
<dbReference type="InterPro" id="IPR044592">
    <property type="entry name" value="RING1A/B"/>
</dbReference>